<dbReference type="Proteomes" id="UP001196661">
    <property type="component" value="Unassembled WGS sequence"/>
</dbReference>
<keyword evidence="2" id="KW-1185">Reference proteome</keyword>
<dbReference type="RefSeq" id="WP_215617706.1">
    <property type="nucleotide sequence ID" value="NZ_JADOER010000004.1"/>
</dbReference>
<organism evidence="1 2">
    <name type="scientific">Leptothoe kymatousa TAU-MAC 1615</name>
    <dbReference type="NCBI Taxonomy" id="2364775"/>
    <lineage>
        <taxon>Bacteria</taxon>
        <taxon>Bacillati</taxon>
        <taxon>Cyanobacteriota</taxon>
        <taxon>Cyanophyceae</taxon>
        <taxon>Nodosilineales</taxon>
        <taxon>Cymatolegaceae</taxon>
        <taxon>Leptothoe</taxon>
        <taxon>Leptothoe kymatousa</taxon>
    </lineage>
</organism>
<accession>A0ABS5Y4E0</accession>
<sequence length="251" mass="26210">MSAPAAAARFSMEIAYTESQLLPPWDLPETGTGFFDFDGVTYGDFVTSSLIFQNFETFPGNPFFPGGQTEPYPPNTESLLTPIVFSPSTALVSTPTQLSAIGSLDFQTAAGTERCLTDPIARGGALCDAFIPAPAVQLDLLFDNPIFNVATNQFLPSNFSWSLTTTVPLDVPGLRFSIPAGSLVAGGTNVDVPNPFAGNIGPTVIPANRATPLVAASVPEPRGVLSLLMLAGVGGGFMVRRASGLGFSSDQ</sequence>
<proteinExistence type="predicted"/>
<protein>
    <recommendedName>
        <fullName evidence="3">PEP-CTERM protein-sorting domain-containing protein</fullName>
    </recommendedName>
</protein>
<evidence type="ECO:0008006" key="3">
    <source>
        <dbReference type="Google" id="ProtNLM"/>
    </source>
</evidence>
<name>A0ABS5Y4E0_9CYAN</name>
<comment type="caution">
    <text evidence="1">The sequence shown here is derived from an EMBL/GenBank/DDBJ whole genome shotgun (WGS) entry which is preliminary data.</text>
</comment>
<gene>
    <name evidence="1" type="ORF">IXB28_06480</name>
</gene>
<dbReference type="EMBL" id="JADOER010000004">
    <property type="protein sequence ID" value="MBT9311845.1"/>
    <property type="molecule type" value="Genomic_DNA"/>
</dbReference>
<evidence type="ECO:0000313" key="1">
    <source>
        <dbReference type="EMBL" id="MBT9311845.1"/>
    </source>
</evidence>
<reference evidence="1 2" key="1">
    <citation type="journal article" date="2021" name="Mar. Drugs">
        <title>Genome Reduction and Secondary Metabolism of the Marine Sponge-Associated Cyanobacterium Leptothoe.</title>
        <authorList>
            <person name="Konstantinou D."/>
            <person name="Popin R.V."/>
            <person name="Fewer D.P."/>
            <person name="Sivonen K."/>
            <person name="Gkelis S."/>
        </authorList>
    </citation>
    <scope>NUCLEOTIDE SEQUENCE [LARGE SCALE GENOMIC DNA]</scope>
    <source>
        <strain evidence="1 2">TAU-MAC 1615</strain>
    </source>
</reference>
<evidence type="ECO:0000313" key="2">
    <source>
        <dbReference type="Proteomes" id="UP001196661"/>
    </source>
</evidence>